<proteinExistence type="predicted"/>
<evidence type="ECO:0000313" key="3">
    <source>
        <dbReference type="Proteomes" id="UP000185192"/>
    </source>
</evidence>
<name>A0A1N6CXJ5_9SPHN</name>
<evidence type="ECO:0000256" key="1">
    <source>
        <dbReference type="SAM" id="SignalP"/>
    </source>
</evidence>
<gene>
    <name evidence="2" type="ORF">SAMN02745824_1199</name>
</gene>
<dbReference type="STRING" id="1123272.SAMN02745824_1199"/>
<protein>
    <recommendedName>
        <fullName evidence="4">TonB C-terminal domain-containing protein</fullName>
    </recommendedName>
</protein>
<sequence length="221" mass="24571">MTFSPVALCLAALISGSAFSSLLLAPDRIYRVTPSNEGSMFWLEKANDSLLAATIRDELDPDICKRPRSWQVDIRRFRDHPSSISFLGREEKHADSGSSFQLAMTIVMPPEPLKYGRRWPSACKIPATEKFVEASSIDARMPHDAIPVSYRPDEEVSACLKVNANGNVADFKLAHPVGRISDKMAKKIEQVARKCWNFDNHSGAAGWIQVGLDKRKKANSL</sequence>
<accession>A0A1N6CXJ5</accession>
<dbReference type="AlphaFoldDB" id="A0A1N6CXJ5"/>
<feature type="chain" id="PRO_5009935378" description="TonB C-terminal domain-containing protein" evidence="1">
    <location>
        <begin position="21"/>
        <end position="221"/>
    </location>
</feature>
<organism evidence="2 3">
    <name type="scientific">Parasphingorhabdus marina DSM 22363</name>
    <dbReference type="NCBI Taxonomy" id="1123272"/>
    <lineage>
        <taxon>Bacteria</taxon>
        <taxon>Pseudomonadati</taxon>
        <taxon>Pseudomonadota</taxon>
        <taxon>Alphaproteobacteria</taxon>
        <taxon>Sphingomonadales</taxon>
        <taxon>Sphingomonadaceae</taxon>
        <taxon>Parasphingorhabdus</taxon>
    </lineage>
</organism>
<dbReference type="Proteomes" id="UP000185192">
    <property type="component" value="Unassembled WGS sequence"/>
</dbReference>
<reference evidence="3" key="1">
    <citation type="submission" date="2016-11" db="EMBL/GenBank/DDBJ databases">
        <authorList>
            <person name="Varghese N."/>
            <person name="Submissions S."/>
        </authorList>
    </citation>
    <scope>NUCLEOTIDE SEQUENCE [LARGE SCALE GENOMIC DNA]</scope>
    <source>
        <strain evidence="3">DSM 22363</strain>
    </source>
</reference>
<keyword evidence="1" id="KW-0732">Signal</keyword>
<feature type="signal peptide" evidence="1">
    <location>
        <begin position="1"/>
        <end position="20"/>
    </location>
</feature>
<evidence type="ECO:0008006" key="4">
    <source>
        <dbReference type="Google" id="ProtNLM"/>
    </source>
</evidence>
<dbReference type="EMBL" id="FSQW01000001">
    <property type="protein sequence ID" value="SIN63217.1"/>
    <property type="molecule type" value="Genomic_DNA"/>
</dbReference>
<evidence type="ECO:0000313" key="2">
    <source>
        <dbReference type="EMBL" id="SIN63217.1"/>
    </source>
</evidence>
<keyword evidence="3" id="KW-1185">Reference proteome</keyword>